<dbReference type="STRING" id="838561.P344_04725"/>
<dbReference type="Proteomes" id="UP000019260">
    <property type="component" value="Chromosome"/>
</dbReference>
<evidence type="ECO:0000256" key="1">
    <source>
        <dbReference type="SAM" id="Phobius"/>
    </source>
</evidence>
<keyword evidence="3" id="KW-1185">Reference proteome</keyword>
<evidence type="ECO:0000313" key="2">
    <source>
        <dbReference type="EMBL" id="AHI58267.1"/>
    </source>
</evidence>
<feature type="transmembrane region" description="Helical" evidence="1">
    <location>
        <begin position="7"/>
        <end position="27"/>
    </location>
</feature>
<keyword evidence="1" id="KW-0812">Transmembrane</keyword>
<protein>
    <submittedName>
        <fullName evidence="2">Uncharacterized protein</fullName>
    </submittedName>
</protein>
<gene>
    <name evidence="2" type="ORF">P344_04725</name>
</gene>
<dbReference type="AlphaFoldDB" id="W6AM81"/>
<dbReference type="PATRIC" id="fig|838561.3.peg.904"/>
<organism evidence="2 3">
    <name type="scientific">Spiroplasma mirum ATCC 29335</name>
    <dbReference type="NCBI Taxonomy" id="838561"/>
    <lineage>
        <taxon>Bacteria</taxon>
        <taxon>Bacillati</taxon>
        <taxon>Mycoplasmatota</taxon>
        <taxon>Mollicutes</taxon>
        <taxon>Entomoplasmatales</taxon>
        <taxon>Spiroplasmataceae</taxon>
        <taxon>Spiroplasma</taxon>
    </lineage>
</organism>
<dbReference type="RefSeq" id="WP_051477560.1">
    <property type="nucleotide sequence ID" value="NZ_CP006720.1"/>
</dbReference>
<proteinExistence type="predicted"/>
<evidence type="ECO:0000313" key="3">
    <source>
        <dbReference type="Proteomes" id="UP000019260"/>
    </source>
</evidence>
<keyword evidence="1" id="KW-1133">Transmembrane helix</keyword>
<keyword evidence="1" id="KW-0472">Membrane</keyword>
<name>W6AM81_9MOLU</name>
<sequence length="173" mass="19301">MKSFGKWSISLMWITTVIILIGILAVLGKHYEGYYWDGKDIPTNINDIKEFSGNGYQLIGKLGLGKVMSLASSGSFIWGYTSNIEVNNQWFDLKTWAQGHSEASGVIQWPEDYKLANGTNFAEVTGGIMVALLVAVPVLILLSSYVTVRMVKAMTRTYSIEYIDAQKALKKKY</sequence>
<dbReference type="HOGENOM" id="CLU_102181_0_0_14"/>
<feature type="transmembrane region" description="Helical" evidence="1">
    <location>
        <begin position="128"/>
        <end position="148"/>
    </location>
</feature>
<dbReference type="EMBL" id="CP006720">
    <property type="protein sequence ID" value="AHI58267.1"/>
    <property type="molecule type" value="Genomic_DNA"/>
</dbReference>
<dbReference type="KEGG" id="smia:P344_04725"/>
<accession>W6AM81</accession>
<reference evidence="2 3" key="1">
    <citation type="submission" date="2013-09" db="EMBL/GenBank/DDBJ databases">
        <title>Complete genome sequence of Spiroplasma mirum suckling mouse cataract agent.</title>
        <authorList>
            <person name="Landry C.A."/>
            <person name="Bastian F.O."/>
            <person name="Thune R.L."/>
        </authorList>
    </citation>
    <scope>NUCLEOTIDE SEQUENCE [LARGE SCALE GENOMIC DNA]</scope>
    <source>
        <strain evidence="2 3">SMCA</strain>
    </source>
</reference>